<organism evidence="7 8">
    <name type="scientific">Geranomyces variabilis</name>
    <dbReference type="NCBI Taxonomy" id="109894"/>
    <lineage>
        <taxon>Eukaryota</taxon>
        <taxon>Fungi</taxon>
        <taxon>Fungi incertae sedis</taxon>
        <taxon>Chytridiomycota</taxon>
        <taxon>Chytridiomycota incertae sedis</taxon>
        <taxon>Chytridiomycetes</taxon>
        <taxon>Spizellomycetales</taxon>
        <taxon>Powellomycetaceae</taxon>
        <taxon>Geranomyces</taxon>
    </lineage>
</organism>
<feature type="compositionally biased region" description="Polar residues" evidence="5">
    <location>
        <begin position="37"/>
        <end position="46"/>
    </location>
</feature>
<keyword evidence="4 6" id="KW-0472">Membrane</keyword>
<evidence type="ECO:0008006" key="9">
    <source>
        <dbReference type="Google" id="ProtNLM"/>
    </source>
</evidence>
<feature type="transmembrane region" description="Helical" evidence="6">
    <location>
        <begin position="117"/>
        <end position="138"/>
    </location>
</feature>
<dbReference type="InterPro" id="IPR018499">
    <property type="entry name" value="Tetraspanin/Peripherin"/>
</dbReference>
<evidence type="ECO:0000256" key="4">
    <source>
        <dbReference type="ARBA" id="ARBA00023136"/>
    </source>
</evidence>
<dbReference type="EMBL" id="JADGJQ010000019">
    <property type="protein sequence ID" value="KAJ3179859.1"/>
    <property type="molecule type" value="Genomic_DNA"/>
</dbReference>
<dbReference type="AlphaFoldDB" id="A0AAD5XS18"/>
<dbReference type="Proteomes" id="UP001212152">
    <property type="component" value="Unassembled WGS sequence"/>
</dbReference>
<evidence type="ECO:0000313" key="8">
    <source>
        <dbReference type="Proteomes" id="UP001212152"/>
    </source>
</evidence>
<feature type="transmembrane region" description="Helical" evidence="6">
    <location>
        <begin position="298"/>
        <end position="321"/>
    </location>
</feature>
<feature type="transmembrane region" description="Helical" evidence="6">
    <location>
        <begin position="193"/>
        <end position="210"/>
    </location>
</feature>
<comment type="caution">
    <text evidence="7">The sequence shown here is derived from an EMBL/GenBank/DDBJ whole genome shotgun (WGS) entry which is preliminary data.</text>
</comment>
<evidence type="ECO:0000256" key="6">
    <source>
        <dbReference type="SAM" id="Phobius"/>
    </source>
</evidence>
<gene>
    <name evidence="7" type="ORF">HDU87_002427</name>
</gene>
<evidence type="ECO:0000256" key="3">
    <source>
        <dbReference type="ARBA" id="ARBA00022989"/>
    </source>
</evidence>
<evidence type="ECO:0000256" key="5">
    <source>
        <dbReference type="SAM" id="MobiDB-lite"/>
    </source>
</evidence>
<evidence type="ECO:0000256" key="1">
    <source>
        <dbReference type="ARBA" id="ARBA00004141"/>
    </source>
</evidence>
<name>A0AAD5XS18_9FUNG</name>
<accession>A0AAD5XS18</accession>
<evidence type="ECO:0000313" key="7">
    <source>
        <dbReference type="EMBL" id="KAJ3179859.1"/>
    </source>
</evidence>
<sequence length="326" mass="36413">MSSNKARSSPLPPIPLKSAMRYSKDSSLHYSLPRPLSAQSRPSISISKDPYDPGEITVTASPDKDNENNDMLEPLESASRRSDRLERPTSSYSRRSYISNQSSIHRKNLMRFGLSKCVFLVSNTLLTFLGLSAAIFGICTLLDRYSNAALVRLIRTDILLLYTITCALAAAVGLVGFLGAFTHRKHIISIHNLLLWPVLAGLIVAGYLSFHQRSDMEWRDYLSDKWDELDYEKAIVQDQYTCCGFYSSLDRPLNTDHCTIPPYVPIPSASTASAVLDPATFPGCYEPWRDFTASYLQAVYVSAFSCIPLIMFVFIVGLLAANHIYD</sequence>
<feature type="region of interest" description="Disordered" evidence="5">
    <location>
        <begin position="1"/>
        <end position="93"/>
    </location>
</feature>
<dbReference type="Pfam" id="PF00335">
    <property type="entry name" value="Tetraspanin"/>
    <property type="match status" value="1"/>
</dbReference>
<reference evidence="7" key="1">
    <citation type="submission" date="2020-05" db="EMBL/GenBank/DDBJ databases">
        <title>Phylogenomic resolution of chytrid fungi.</title>
        <authorList>
            <person name="Stajich J.E."/>
            <person name="Amses K."/>
            <person name="Simmons R."/>
            <person name="Seto K."/>
            <person name="Myers J."/>
            <person name="Bonds A."/>
            <person name="Quandt C.A."/>
            <person name="Barry K."/>
            <person name="Liu P."/>
            <person name="Grigoriev I."/>
            <person name="Longcore J.E."/>
            <person name="James T.Y."/>
        </authorList>
    </citation>
    <scope>NUCLEOTIDE SEQUENCE</scope>
    <source>
        <strain evidence="7">JEL0379</strain>
    </source>
</reference>
<keyword evidence="2 6" id="KW-0812">Transmembrane</keyword>
<keyword evidence="3 6" id="KW-1133">Transmembrane helix</keyword>
<feature type="transmembrane region" description="Helical" evidence="6">
    <location>
        <begin position="158"/>
        <end position="181"/>
    </location>
</feature>
<protein>
    <recommendedName>
        <fullName evidence="9">Tetraspanin Tsp2</fullName>
    </recommendedName>
</protein>
<dbReference type="GO" id="GO:0016020">
    <property type="term" value="C:membrane"/>
    <property type="evidence" value="ECO:0007669"/>
    <property type="project" value="UniProtKB-SubCell"/>
</dbReference>
<feature type="compositionally biased region" description="Basic and acidic residues" evidence="5">
    <location>
        <begin position="78"/>
        <end position="87"/>
    </location>
</feature>
<evidence type="ECO:0000256" key="2">
    <source>
        <dbReference type="ARBA" id="ARBA00022692"/>
    </source>
</evidence>
<proteinExistence type="predicted"/>
<comment type="subcellular location">
    <subcellularLocation>
        <location evidence="1">Membrane</location>
        <topology evidence="1">Multi-pass membrane protein</topology>
    </subcellularLocation>
</comment>
<keyword evidence="8" id="KW-1185">Reference proteome</keyword>